<dbReference type="GO" id="GO:0004826">
    <property type="term" value="F:phenylalanine-tRNA ligase activity"/>
    <property type="evidence" value="ECO:0007669"/>
    <property type="project" value="UniProtKB-EC"/>
</dbReference>
<keyword evidence="9" id="KW-0460">Magnesium</keyword>
<dbReference type="GO" id="GO:0000049">
    <property type="term" value="F:tRNA binding"/>
    <property type="evidence" value="ECO:0007669"/>
    <property type="project" value="InterPro"/>
</dbReference>
<protein>
    <recommendedName>
        <fullName evidence="3">phenylalanine--tRNA ligase</fullName>
        <ecNumber evidence="3">6.1.1.20</ecNumber>
    </recommendedName>
    <alternativeName>
        <fullName evidence="12">Phenylalanyl-tRNA synthetase alpha subunit</fullName>
    </alternativeName>
</protein>
<feature type="region of interest" description="Disordered" evidence="13">
    <location>
        <begin position="311"/>
        <end position="330"/>
    </location>
</feature>
<evidence type="ECO:0000256" key="8">
    <source>
        <dbReference type="ARBA" id="ARBA00022840"/>
    </source>
</evidence>
<dbReference type="InterPro" id="IPR002319">
    <property type="entry name" value="Phenylalanyl-tRNA_Synthase"/>
</dbReference>
<evidence type="ECO:0000256" key="6">
    <source>
        <dbReference type="ARBA" id="ARBA00022723"/>
    </source>
</evidence>
<dbReference type="GO" id="GO:0006432">
    <property type="term" value="P:phenylalanyl-tRNA aminoacylation"/>
    <property type="evidence" value="ECO:0007669"/>
    <property type="project" value="InterPro"/>
</dbReference>
<dbReference type="GO" id="GO:0046872">
    <property type="term" value="F:metal ion binding"/>
    <property type="evidence" value="ECO:0007669"/>
    <property type="project" value="UniProtKB-KW"/>
</dbReference>
<dbReference type="PANTHER" id="PTHR11538">
    <property type="entry name" value="PHENYLALANYL-TRNA SYNTHETASE"/>
    <property type="match status" value="1"/>
</dbReference>
<dbReference type="PROSITE" id="PS50862">
    <property type="entry name" value="AA_TRNA_LIGASE_II"/>
    <property type="match status" value="1"/>
</dbReference>
<dbReference type="NCBIfam" id="TIGR00468">
    <property type="entry name" value="pheS"/>
    <property type="match status" value="1"/>
</dbReference>
<comment type="subcellular location">
    <subcellularLocation>
        <location evidence="1">Cytoplasm</location>
    </subcellularLocation>
</comment>
<dbReference type="SUPFAM" id="SSF55681">
    <property type="entry name" value="Class II aaRS and biotin synthetases"/>
    <property type="match status" value="1"/>
</dbReference>
<evidence type="ECO:0000256" key="2">
    <source>
        <dbReference type="ARBA" id="ARBA00006703"/>
    </source>
</evidence>
<evidence type="ECO:0000256" key="5">
    <source>
        <dbReference type="ARBA" id="ARBA00022598"/>
    </source>
</evidence>
<keyword evidence="6" id="KW-0479">Metal-binding</keyword>
<comment type="caution">
    <text evidence="15">The sequence shown here is derived from an EMBL/GenBank/DDBJ whole genome shotgun (WGS) entry which is preliminary data.</text>
</comment>
<comment type="similarity">
    <text evidence="2">Belongs to the class-II aminoacyl-tRNA synthetase family. Phe-tRNA synthetase alpha subunit type 2 subfamily.</text>
</comment>
<proteinExistence type="inferred from homology"/>
<dbReference type="EC" id="6.1.1.20" evidence="3"/>
<evidence type="ECO:0000256" key="1">
    <source>
        <dbReference type="ARBA" id="ARBA00004496"/>
    </source>
</evidence>
<dbReference type="Gene3D" id="3.30.930.10">
    <property type="entry name" value="Bira Bifunctional Protein, Domain 2"/>
    <property type="match status" value="1"/>
</dbReference>
<dbReference type="CDD" id="cd00496">
    <property type="entry name" value="PheRS_alpha_core"/>
    <property type="match status" value="1"/>
</dbReference>
<evidence type="ECO:0000256" key="4">
    <source>
        <dbReference type="ARBA" id="ARBA00022490"/>
    </source>
</evidence>
<keyword evidence="4" id="KW-0963">Cytoplasm</keyword>
<dbReference type="GO" id="GO:0009328">
    <property type="term" value="C:phenylalanine-tRNA ligase complex"/>
    <property type="evidence" value="ECO:0007669"/>
    <property type="project" value="TreeGrafter"/>
</dbReference>
<dbReference type="Gene3D" id="1.10.10.2330">
    <property type="match status" value="1"/>
</dbReference>
<reference evidence="15 16" key="1">
    <citation type="submission" date="2017-03" db="EMBL/GenBank/DDBJ databases">
        <title>Genomes of endolithic fungi from Antarctica.</title>
        <authorList>
            <person name="Coleine C."/>
            <person name="Masonjones S."/>
            <person name="Stajich J.E."/>
        </authorList>
    </citation>
    <scope>NUCLEOTIDE SEQUENCE [LARGE SCALE GENOMIC DNA]</scope>
    <source>
        <strain evidence="15 16">CCFEE 6315</strain>
    </source>
</reference>
<evidence type="ECO:0000259" key="14">
    <source>
        <dbReference type="PROSITE" id="PS50862"/>
    </source>
</evidence>
<evidence type="ECO:0000256" key="12">
    <source>
        <dbReference type="ARBA" id="ARBA00030612"/>
    </source>
</evidence>
<dbReference type="AlphaFoldDB" id="A0A4U0TTF9"/>
<name>A0A4U0TTF9_9PEZI</name>
<keyword evidence="10" id="KW-0648">Protein biosynthesis</keyword>
<dbReference type="InterPro" id="IPR006195">
    <property type="entry name" value="aa-tRNA-synth_II"/>
</dbReference>
<evidence type="ECO:0000256" key="11">
    <source>
        <dbReference type="ARBA" id="ARBA00023146"/>
    </source>
</evidence>
<evidence type="ECO:0000256" key="9">
    <source>
        <dbReference type="ARBA" id="ARBA00022842"/>
    </source>
</evidence>
<keyword evidence="8" id="KW-0067">ATP-binding</keyword>
<feature type="domain" description="Aminoacyl-transfer RNA synthetases class-II family profile" evidence="14">
    <location>
        <begin position="389"/>
        <end position="509"/>
    </location>
</feature>
<evidence type="ECO:0000313" key="15">
    <source>
        <dbReference type="EMBL" id="TKA25427.1"/>
    </source>
</evidence>
<evidence type="ECO:0000256" key="3">
    <source>
        <dbReference type="ARBA" id="ARBA00012814"/>
    </source>
</evidence>
<sequence>MPGTRGPVPVPVTTNGGDQDLTLQILHAVGQQPDIQTSDTFPNAPSTDIKAALDRLSSRSMIEYEQHTAEEIALTAEGRQIADEGSHEFKVWDAVRQQGRLSLKDPALASKSAKIGQGKAFALKWVKKDGENLVPIADAAEDSTRQVLIHVQQHKMFPDPKQLKDFQKRQLVATQKVITYSARKGPRWALEIPVEVTDLTAEMLADGSWKTANFKPYNFQALGEPQMAGSLHPLGKVREEFRKILFNMGFTEMPTGRFVDTGFWNFDALFVPQQHPARDLQDTFYVSDPPSAGPPGPDPVADAALTEMEASSFTVDPSKNTNNAASTPQPLNYEQYSANIKQVHQDGAFGSIGYRYPYADAETRRLVLRTHTTAVSAYCLHRLAANPRPCKYFSIDRVFRNESVDATHLAEFHQVEGVLADYDLTLGGLQAFMAKFFGAMGLTDLKFKPAYNPYTEPSMEIFAYHHGLKKLVEIGNSGMFRPEMLLAMGLPEGLRCYGFGLSLERPTMIKYGIKNIRELLGHKVDLGFIESNAAVRLDRE</sequence>
<keyword evidence="5" id="KW-0436">Ligase</keyword>
<dbReference type="InterPro" id="IPR045864">
    <property type="entry name" value="aa-tRNA-synth_II/BPL/LPL"/>
</dbReference>
<dbReference type="Pfam" id="PF01409">
    <property type="entry name" value="tRNA-synt_2d"/>
    <property type="match status" value="1"/>
</dbReference>
<accession>A0A4U0TTF9</accession>
<keyword evidence="11" id="KW-0030">Aminoacyl-tRNA synthetase</keyword>
<gene>
    <name evidence="15" type="ORF">B0A50_06294</name>
</gene>
<dbReference type="InterPro" id="IPR040725">
    <property type="entry name" value="PheRS_DBD3"/>
</dbReference>
<dbReference type="Pfam" id="PF18553">
    <property type="entry name" value="PheRS_DBD3"/>
    <property type="match status" value="1"/>
</dbReference>
<evidence type="ECO:0000256" key="10">
    <source>
        <dbReference type="ARBA" id="ARBA00022917"/>
    </source>
</evidence>
<dbReference type="GO" id="GO:0005829">
    <property type="term" value="C:cytosol"/>
    <property type="evidence" value="ECO:0007669"/>
    <property type="project" value="TreeGrafter"/>
</dbReference>
<dbReference type="OrthoDB" id="238316at2759"/>
<dbReference type="EMBL" id="NAJL01000035">
    <property type="protein sequence ID" value="TKA25427.1"/>
    <property type="molecule type" value="Genomic_DNA"/>
</dbReference>
<dbReference type="Proteomes" id="UP000308549">
    <property type="component" value="Unassembled WGS sequence"/>
</dbReference>
<organism evidence="15 16">
    <name type="scientific">Salinomyces thailandicus</name>
    <dbReference type="NCBI Taxonomy" id="706561"/>
    <lineage>
        <taxon>Eukaryota</taxon>
        <taxon>Fungi</taxon>
        <taxon>Dikarya</taxon>
        <taxon>Ascomycota</taxon>
        <taxon>Pezizomycotina</taxon>
        <taxon>Dothideomycetes</taxon>
        <taxon>Dothideomycetidae</taxon>
        <taxon>Mycosphaerellales</taxon>
        <taxon>Teratosphaeriaceae</taxon>
        <taxon>Salinomyces</taxon>
    </lineage>
</organism>
<dbReference type="Gene3D" id="1.10.10.2320">
    <property type="match status" value="1"/>
</dbReference>
<dbReference type="PANTHER" id="PTHR11538:SF40">
    <property type="entry name" value="PHENYLALANINE--TRNA LIGASE ALPHA SUBUNIT"/>
    <property type="match status" value="1"/>
</dbReference>
<keyword evidence="16" id="KW-1185">Reference proteome</keyword>
<dbReference type="GO" id="GO:0005524">
    <property type="term" value="F:ATP binding"/>
    <property type="evidence" value="ECO:0007669"/>
    <property type="project" value="UniProtKB-KW"/>
</dbReference>
<evidence type="ECO:0000256" key="7">
    <source>
        <dbReference type="ARBA" id="ARBA00022741"/>
    </source>
</evidence>
<dbReference type="Gene3D" id="3.30.1370.240">
    <property type="match status" value="1"/>
</dbReference>
<evidence type="ECO:0000313" key="16">
    <source>
        <dbReference type="Proteomes" id="UP000308549"/>
    </source>
</evidence>
<dbReference type="InterPro" id="IPR004529">
    <property type="entry name" value="Phe-tRNA-synth_IIc_asu"/>
</dbReference>
<keyword evidence="7" id="KW-0547">Nucleotide-binding</keyword>
<evidence type="ECO:0000256" key="13">
    <source>
        <dbReference type="SAM" id="MobiDB-lite"/>
    </source>
</evidence>